<evidence type="ECO:0000313" key="3">
    <source>
        <dbReference type="Proteomes" id="UP001412067"/>
    </source>
</evidence>
<reference evidence="2 3" key="1">
    <citation type="journal article" date="2022" name="Nat. Plants">
        <title>Genomes of leafy and leafless Platanthera orchids illuminate the evolution of mycoheterotrophy.</title>
        <authorList>
            <person name="Li M.H."/>
            <person name="Liu K.W."/>
            <person name="Li Z."/>
            <person name="Lu H.C."/>
            <person name="Ye Q.L."/>
            <person name="Zhang D."/>
            <person name="Wang J.Y."/>
            <person name="Li Y.F."/>
            <person name="Zhong Z.M."/>
            <person name="Liu X."/>
            <person name="Yu X."/>
            <person name="Liu D.K."/>
            <person name="Tu X.D."/>
            <person name="Liu B."/>
            <person name="Hao Y."/>
            <person name="Liao X.Y."/>
            <person name="Jiang Y.T."/>
            <person name="Sun W.H."/>
            <person name="Chen J."/>
            <person name="Chen Y.Q."/>
            <person name="Ai Y."/>
            <person name="Zhai J.W."/>
            <person name="Wu S.S."/>
            <person name="Zhou Z."/>
            <person name="Hsiao Y.Y."/>
            <person name="Wu W.L."/>
            <person name="Chen Y.Y."/>
            <person name="Lin Y.F."/>
            <person name="Hsu J.L."/>
            <person name="Li C.Y."/>
            <person name="Wang Z.W."/>
            <person name="Zhao X."/>
            <person name="Zhong W.Y."/>
            <person name="Ma X.K."/>
            <person name="Ma L."/>
            <person name="Huang J."/>
            <person name="Chen G.Z."/>
            <person name="Huang M.Z."/>
            <person name="Huang L."/>
            <person name="Peng D.H."/>
            <person name="Luo Y.B."/>
            <person name="Zou S.Q."/>
            <person name="Chen S.P."/>
            <person name="Lan S."/>
            <person name="Tsai W.C."/>
            <person name="Van de Peer Y."/>
            <person name="Liu Z.J."/>
        </authorList>
    </citation>
    <scope>NUCLEOTIDE SEQUENCE [LARGE SCALE GENOMIC DNA]</scope>
    <source>
        <strain evidence="2">Lor288</strain>
    </source>
</reference>
<feature type="region of interest" description="Disordered" evidence="1">
    <location>
        <begin position="1"/>
        <end position="43"/>
    </location>
</feature>
<accession>A0ABR2LXC1</accession>
<dbReference type="PANTHER" id="PTHR36759">
    <property type="entry name" value="DYNEIN BETA CHAIN, CILIARY PROTEIN"/>
    <property type="match status" value="1"/>
</dbReference>
<proteinExistence type="predicted"/>
<dbReference type="EMBL" id="JBBWWR010000014">
    <property type="protein sequence ID" value="KAK8953390.1"/>
    <property type="molecule type" value="Genomic_DNA"/>
</dbReference>
<name>A0ABR2LXC1_9ASPA</name>
<organism evidence="2 3">
    <name type="scientific">Platanthera guangdongensis</name>
    <dbReference type="NCBI Taxonomy" id="2320717"/>
    <lineage>
        <taxon>Eukaryota</taxon>
        <taxon>Viridiplantae</taxon>
        <taxon>Streptophyta</taxon>
        <taxon>Embryophyta</taxon>
        <taxon>Tracheophyta</taxon>
        <taxon>Spermatophyta</taxon>
        <taxon>Magnoliopsida</taxon>
        <taxon>Liliopsida</taxon>
        <taxon>Asparagales</taxon>
        <taxon>Orchidaceae</taxon>
        <taxon>Orchidoideae</taxon>
        <taxon>Orchideae</taxon>
        <taxon>Orchidinae</taxon>
        <taxon>Platanthera</taxon>
    </lineage>
</organism>
<dbReference type="Proteomes" id="UP001412067">
    <property type="component" value="Unassembled WGS sequence"/>
</dbReference>
<evidence type="ECO:0000256" key="1">
    <source>
        <dbReference type="SAM" id="MobiDB-lite"/>
    </source>
</evidence>
<protein>
    <submittedName>
        <fullName evidence="2">Uncharacterized protein</fullName>
    </submittedName>
</protein>
<sequence>MGQTLRRAIDRLPRSVKTGPSPPQSMPRNTEELYPAPTDGPAAVQDALGVSSLEDISRTKVKGDILEERDPAYDVMLQKMSGTIKSKPGGKLEMGEAIIVQKYKRPLPKVRSSKTKLETPDQKPTVPGTLTMDQVQEIMILKQGKSTDQIGPMEIHDIAKRFVVDAALVEKIVQFVSLPSEGRENGGG</sequence>
<evidence type="ECO:0000313" key="2">
    <source>
        <dbReference type="EMBL" id="KAK8953390.1"/>
    </source>
</evidence>
<comment type="caution">
    <text evidence="2">The sequence shown here is derived from an EMBL/GenBank/DDBJ whole genome shotgun (WGS) entry which is preliminary data.</text>
</comment>
<feature type="region of interest" description="Disordered" evidence="1">
    <location>
        <begin position="109"/>
        <end position="128"/>
    </location>
</feature>
<gene>
    <name evidence="2" type="ORF">KSP40_PGU002820</name>
</gene>
<keyword evidence="3" id="KW-1185">Reference proteome</keyword>
<dbReference type="PANTHER" id="PTHR36759:SF1">
    <property type="entry name" value="DYNEIN BETA CHAIN, CILIARY PROTEIN"/>
    <property type="match status" value="1"/>
</dbReference>